<accession>U5E795</accession>
<keyword evidence="3" id="KW-1185">Reference proteome</keyword>
<name>U5E795_NOCAS</name>
<sequence>MPPPKPRWDRPCGGHGGTHPCAEGRTERTAKLVEQIARADIFVITTLAYFEAVINQDATTTDCAQTGSFEDALRVTRALHLTGAPPPGRHRR</sequence>
<organism evidence="2 3">
    <name type="scientific">Nocardia asteroides NBRC 15531</name>
    <dbReference type="NCBI Taxonomy" id="1110697"/>
    <lineage>
        <taxon>Bacteria</taxon>
        <taxon>Bacillati</taxon>
        <taxon>Actinomycetota</taxon>
        <taxon>Actinomycetes</taxon>
        <taxon>Mycobacteriales</taxon>
        <taxon>Nocardiaceae</taxon>
        <taxon>Nocardia</taxon>
    </lineage>
</organism>
<protein>
    <submittedName>
        <fullName evidence="2">Uncharacterized protein</fullName>
    </submittedName>
</protein>
<feature type="region of interest" description="Disordered" evidence="1">
    <location>
        <begin position="1"/>
        <end position="23"/>
    </location>
</feature>
<feature type="compositionally biased region" description="Basic and acidic residues" evidence="1">
    <location>
        <begin position="1"/>
        <end position="12"/>
    </location>
</feature>
<evidence type="ECO:0000256" key="1">
    <source>
        <dbReference type="SAM" id="MobiDB-lite"/>
    </source>
</evidence>
<evidence type="ECO:0000313" key="3">
    <source>
        <dbReference type="Proteomes" id="UP000017048"/>
    </source>
</evidence>
<reference evidence="2 3" key="1">
    <citation type="journal article" date="2014" name="BMC Genomics">
        <title>Genome based analysis of type-I polyketide synthase and nonribosomal peptide synthetase gene clusters in seven strains of five representative Nocardia species.</title>
        <authorList>
            <person name="Komaki H."/>
            <person name="Ichikawa N."/>
            <person name="Hosoyama A."/>
            <person name="Takahashi-Nakaguchi A."/>
            <person name="Matsuzawa T."/>
            <person name="Suzuki K."/>
            <person name="Fujita N."/>
            <person name="Gonoi T."/>
        </authorList>
    </citation>
    <scope>NUCLEOTIDE SEQUENCE [LARGE SCALE GENOMIC DNA]</scope>
    <source>
        <strain evidence="2 3">NBRC 15531</strain>
    </source>
</reference>
<gene>
    <name evidence="2" type="ORF">NCAST_17_01120</name>
</gene>
<proteinExistence type="predicted"/>
<comment type="caution">
    <text evidence="2">The sequence shown here is derived from an EMBL/GenBank/DDBJ whole genome shotgun (WGS) entry which is preliminary data.</text>
</comment>
<dbReference type="Proteomes" id="UP000017048">
    <property type="component" value="Unassembled WGS sequence"/>
</dbReference>
<evidence type="ECO:0000313" key="2">
    <source>
        <dbReference type="EMBL" id="GAD83130.1"/>
    </source>
</evidence>
<dbReference type="AlphaFoldDB" id="U5E795"/>
<dbReference type="EMBL" id="BAFO02000017">
    <property type="protein sequence ID" value="GAD83130.1"/>
    <property type="molecule type" value="Genomic_DNA"/>
</dbReference>